<proteinExistence type="predicted"/>
<dbReference type="Proteomes" id="UP001055879">
    <property type="component" value="Linkage Group LG06"/>
</dbReference>
<reference evidence="1 2" key="2">
    <citation type="journal article" date="2022" name="Mol. Ecol. Resour.">
        <title>The genomes of chicory, endive, great burdock and yacon provide insights into Asteraceae paleo-polyploidization history and plant inulin production.</title>
        <authorList>
            <person name="Fan W."/>
            <person name="Wang S."/>
            <person name="Wang H."/>
            <person name="Wang A."/>
            <person name="Jiang F."/>
            <person name="Liu H."/>
            <person name="Zhao H."/>
            <person name="Xu D."/>
            <person name="Zhang Y."/>
        </authorList>
    </citation>
    <scope>NUCLEOTIDE SEQUENCE [LARGE SCALE GENOMIC DNA]</scope>
    <source>
        <strain evidence="2">cv. Niubang</strain>
    </source>
</reference>
<keyword evidence="2" id="KW-1185">Reference proteome</keyword>
<evidence type="ECO:0000313" key="1">
    <source>
        <dbReference type="EMBL" id="KAI3718780.1"/>
    </source>
</evidence>
<name>A0ACB9BDL6_ARCLA</name>
<sequence length="90" mass="9579">MRNEKGEDAQEKEGEDAEKEVDSSVSFHKIGGFTSFCCGGGGGERGEGEEAVVEPNGDGDVDMGKFFGSNPQIVFLLVGETEEILMAECK</sequence>
<comment type="caution">
    <text evidence="1">The sequence shown here is derived from an EMBL/GenBank/DDBJ whole genome shotgun (WGS) entry which is preliminary data.</text>
</comment>
<reference evidence="2" key="1">
    <citation type="journal article" date="2022" name="Mol. Ecol. Resour.">
        <title>The genomes of chicory, endive, great burdock and yacon provide insights into Asteraceae palaeo-polyploidization history and plant inulin production.</title>
        <authorList>
            <person name="Fan W."/>
            <person name="Wang S."/>
            <person name="Wang H."/>
            <person name="Wang A."/>
            <person name="Jiang F."/>
            <person name="Liu H."/>
            <person name="Zhao H."/>
            <person name="Xu D."/>
            <person name="Zhang Y."/>
        </authorList>
    </citation>
    <scope>NUCLEOTIDE SEQUENCE [LARGE SCALE GENOMIC DNA]</scope>
    <source>
        <strain evidence="2">cv. Niubang</strain>
    </source>
</reference>
<accession>A0ACB9BDL6</accession>
<evidence type="ECO:0000313" key="2">
    <source>
        <dbReference type="Proteomes" id="UP001055879"/>
    </source>
</evidence>
<gene>
    <name evidence="1" type="ORF">L6452_19664</name>
</gene>
<protein>
    <submittedName>
        <fullName evidence="1">Uncharacterized protein</fullName>
    </submittedName>
</protein>
<dbReference type="EMBL" id="CM042052">
    <property type="protein sequence ID" value="KAI3718780.1"/>
    <property type="molecule type" value="Genomic_DNA"/>
</dbReference>
<organism evidence="1 2">
    <name type="scientific">Arctium lappa</name>
    <name type="common">Greater burdock</name>
    <name type="synonym">Lappa major</name>
    <dbReference type="NCBI Taxonomy" id="4217"/>
    <lineage>
        <taxon>Eukaryota</taxon>
        <taxon>Viridiplantae</taxon>
        <taxon>Streptophyta</taxon>
        <taxon>Embryophyta</taxon>
        <taxon>Tracheophyta</taxon>
        <taxon>Spermatophyta</taxon>
        <taxon>Magnoliopsida</taxon>
        <taxon>eudicotyledons</taxon>
        <taxon>Gunneridae</taxon>
        <taxon>Pentapetalae</taxon>
        <taxon>asterids</taxon>
        <taxon>campanulids</taxon>
        <taxon>Asterales</taxon>
        <taxon>Asteraceae</taxon>
        <taxon>Carduoideae</taxon>
        <taxon>Cardueae</taxon>
        <taxon>Arctiinae</taxon>
        <taxon>Arctium</taxon>
    </lineage>
</organism>